<evidence type="ECO:0008006" key="3">
    <source>
        <dbReference type="Google" id="ProtNLM"/>
    </source>
</evidence>
<reference evidence="2" key="1">
    <citation type="submission" date="2023-03" db="UniProtKB">
        <authorList>
            <consortium name="EnsemblPlants"/>
        </authorList>
    </citation>
    <scope>IDENTIFICATION</scope>
</reference>
<name>A0A9I9EF65_CUCME</name>
<feature type="region of interest" description="Disordered" evidence="1">
    <location>
        <begin position="37"/>
        <end position="57"/>
    </location>
</feature>
<evidence type="ECO:0000256" key="1">
    <source>
        <dbReference type="SAM" id="MobiDB-lite"/>
    </source>
</evidence>
<proteinExistence type="predicted"/>
<organism evidence="2">
    <name type="scientific">Cucumis melo</name>
    <name type="common">Muskmelon</name>
    <dbReference type="NCBI Taxonomy" id="3656"/>
    <lineage>
        <taxon>Eukaryota</taxon>
        <taxon>Viridiplantae</taxon>
        <taxon>Streptophyta</taxon>
        <taxon>Embryophyta</taxon>
        <taxon>Tracheophyta</taxon>
        <taxon>Spermatophyta</taxon>
        <taxon>Magnoliopsida</taxon>
        <taxon>eudicotyledons</taxon>
        <taxon>Gunneridae</taxon>
        <taxon>Pentapetalae</taxon>
        <taxon>rosids</taxon>
        <taxon>fabids</taxon>
        <taxon>Cucurbitales</taxon>
        <taxon>Cucurbitaceae</taxon>
        <taxon>Benincaseae</taxon>
        <taxon>Cucumis</taxon>
    </lineage>
</organism>
<evidence type="ECO:0000313" key="2">
    <source>
        <dbReference type="EnsemblPlants" id="MELO3C032694.2.1"/>
    </source>
</evidence>
<dbReference type="Gramene" id="MELO3C032694.2.1">
    <property type="protein sequence ID" value="MELO3C032694.2.1"/>
    <property type="gene ID" value="MELO3C032694.2"/>
</dbReference>
<dbReference type="EnsemblPlants" id="MELO3C032694.2.1">
    <property type="protein sequence ID" value="MELO3C032694.2.1"/>
    <property type="gene ID" value="MELO3C032694.2"/>
</dbReference>
<dbReference type="AlphaFoldDB" id="A0A9I9EF65"/>
<protein>
    <recommendedName>
        <fullName evidence="3">NBS-LRR type resistance protein</fullName>
    </recommendedName>
</protein>
<sequence length="77" mass="8946">MLELQSKPTPKGTQPLSGMRYARLCWIDDWATQKALVRDPSPRPARRPMRAVPRPHICSPQTSGVEWHTRLVKRRML</sequence>
<accession>A0A9I9EF65</accession>